<feature type="signal peptide" evidence="1">
    <location>
        <begin position="1"/>
        <end position="16"/>
    </location>
</feature>
<evidence type="ECO:0000256" key="1">
    <source>
        <dbReference type="SAM" id="SignalP"/>
    </source>
</evidence>
<gene>
    <name evidence="2" type="ORF">Taro_039877</name>
</gene>
<dbReference type="Proteomes" id="UP000652761">
    <property type="component" value="Unassembled WGS sequence"/>
</dbReference>
<organism evidence="2 3">
    <name type="scientific">Colocasia esculenta</name>
    <name type="common">Wild taro</name>
    <name type="synonym">Arum esculentum</name>
    <dbReference type="NCBI Taxonomy" id="4460"/>
    <lineage>
        <taxon>Eukaryota</taxon>
        <taxon>Viridiplantae</taxon>
        <taxon>Streptophyta</taxon>
        <taxon>Embryophyta</taxon>
        <taxon>Tracheophyta</taxon>
        <taxon>Spermatophyta</taxon>
        <taxon>Magnoliopsida</taxon>
        <taxon>Liliopsida</taxon>
        <taxon>Araceae</taxon>
        <taxon>Aroideae</taxon>
        <taxon>Colocasieae</taxon>
        <taxon>Colocasia</taxon>
    </lineage>
</organism>
<comment type="caution">
    <text evidence="2">The sequence shown here is derived from an EMBL/GenBank/DDBJ whole genome shotgun (WGS) entry which is preliminary data.</text>
</comment>
<evidence type="ECO:0000313" key="3">
    <source>
        <dbReference type="Proteomes" id="UP000652761"/>
    </source>
</evidence>
<feature type="chain" id="PRO_5032847573" evidence="1">
    <location>
        <begin position="17"/>
        <end position="109"/>
    </location>
</feature>
<reference evidence="2" key="1">
    <citation type="submission" date="2017-07" db="EMBL/GenBank/DDBJ databases">
        <title>Taro Niue Genome Assembly and Annotation.</title>
        <authorList>
            <person name="Atibalentja N."/>
            <person name="Keating K."/>
            <person name="Fields C.J."/>
        </authorList>
    </citation>
    <scope>NUCLEOTIDE SEQUENCE</scope>
    <source>
        <strain evidence="2">Niue_2</strain>
        <tissue evidence="2">Leaf</tissue>
    </source>
</reference>
<accession>A0A843WWX9</accession>
<evidence type="ECO:0000313" key="2">
    <source>
        <dbReference type="EMBL" id="MQM07040.1"/>
    </source>
</evidence>
<dbReference type="AlphaFoldDB" id="A0A843WWX9"/>
<name>A0A843WWX9_COLES</name>
<dbReference type="EMBL" id="NMUH01003772">
    <property type="protein sequence ID" value="MQM07040.1"/>
    <property type="molecule type" value="Genomic_DNA"/>
</dbReference>
<keyword evidence="3" id="KW-1185">Reference proteome</keyword>
<protein>
    <submittedName>
        <fullName evidence="2">Uncharacterized protein</fullName>
    </submittedName>
</protein>
<keyword evidence="1" id="KW-0732">Signal</keyword>
<proteinExistence type="predicted"/>
<sequence>MTSLAWLHLQVTPVVLAPSASRPTDNFVGLVSYLGEASCIDVISFKTSSAWFHIQLQDPRMTPSAWFHIQVTPVVLTPSASRPTDDSVGLVSCSGDASCVDAISFKTHE</sequence>